<accession>A0A5S4YM38</accession>
<dbReference type="RefSeq" id="WP_148741331.1">
    <property type="nucleotide sequence ID" value="NZ_VSTH01000069.1"/>
</dbReference>
<protein>
    <submittedName>
        <fullName evidence="4">Tyrosine-type recombinase/integrase</fullName>
    </submittedName>
</protein>
<evidence type="ECO:0000256" key="2">
    <source>
        <dbReference type="ARBA" id="ARBA00023172"/>
    </source>
</evidence>
<gene>
    <name evidence="4" type="ORF">FXV83_21130</name>
</gene>
<comment type="caution">
    <text evidence="4">The sequence shown here is derived from an EMBL/GenBank/DDBJ whole genome shotgun (WGS) entry which is preliminary data.</text>
</comment>
<keyword evidence="1" id="KW-0229">DNA integration</keyword>
<dbReference type="SUPFAM" id="SSF56349">
    <property type="entry name" value="DNA breaking-rejoining enzymes"/>
    <property type="match status" value="1"/>
</dbReference>
<dbReference type="GO" id="GO:0006310">
    <property type="term" value="P:DNA recombination"/>
    <property type="evidence" value="ECO:0007669"/>
    <property type="project" value="UniProtKB-KW"/>
</dbReference>
<evidence type="ECO:0000259" key="3">
    <source>
        <dbReference type="PROSITE" id="PS51898"/>
    </source>
</evidence>
<dbReference type="InterPro" id="IPR002104">
    <property type="entry name" value="Integrase_catalytic"/>
</dbReference>
<dbReference type="InterPro" id="IPR050090">
    <property type="entry name" value="Tyrosine_recombinase_XerCD"/>
</dbReference>
<dbReference type="InterPro" id="IPR011010">
    <property type="entry name" value="DNA_brk_join_enz"/>
</dbReference>
<evidence type="ECO:0000256" key="1">
    <source>
        <dbReference type="ARBA" id="ARBA00022908"/>
    </source>
</evidence>
<dbReference type="Pfam" id="PF00589">
    <property type="entry name" value="Phage_integrase"/>
    <property type="match status" value="1"/>
</dbReference>
<keyword evidence="2" id="KW-0233">DNA recombination</keyword>
<dbReference type="Gene3D" id="1.10.443.10">
    <property type="entry name" value="Intergrase catalytic core"/>
    <property type="match status" value="1"/>
</dbReference>
<dbReference type="GO" id="GO:0015074">
    <property type="term" value="P:DNA integration"/>
    <property type="evidence" value="ECO:0007669"/>
    <property type="project" value="UniProtKB-KW"/>
</dbReference>
<dbReference type="PANTHER" id="PTHR30349">
    <property type="entry name" value="PHAGE INTEGRASE-RELATED"/>
    <property type="match status" value="1"/>
</dbReference>
<proteinExistence type="predicted"/>
<feature type="domain" description="Tyr recombinase" evidence="3">
    <location>
        <begin position="179"/>
        <end position="385"/>
    </location>
</feature>
<dbReference type="PROSITE" id="PS51898">
    <property type="entry name" value="TYR_RECOMBINASE"/>
    <property type="match status" value="1"/>
</dbReference>
<dbReference type="PANTHER" id="PTHR30349:SF88">
    <property type="entry name" value="BLL1584 PROTEIN"/>
    <property type="match status" value="1"/>
</dbReference>
<dbReference type="GO" id="GO:0003677">
    <property type="term" value="F:DNA binding"/>
    <property type="evidence" value="ECO:0007669"/>
    <property type="project" value="InterPro"/>
</dbReference>
<sequence>MPRISKGPRLYKRKAKRRNGRLIANAVWTIRDGDREVATGVFASEAERKPPRAAEDALVTYITSKYRPPRRVRDIENIDVADVLAIYHAHREAIYIERGSPQSEITEFADRIGRLNDFFGGKMLAEVNAQTCGQYVKARGRPGGARRDLEDLRAAINHHAREGLHRGLVRVALPAKGPGRERWLSRSEAAALLWACWRYREVQTRHRGPLKNQKIETGKRPLRHIARFILIGLYTGTRAGAIASASPYRDTGRSYVDLENGIFYRRAQGRRPTKKRQPPAPIPDRLLAHMRRWARTGAIVSHFVEFNGAAVKSVKSGFRSAVGVAKLSTEPGKVTPHTLRHTAATWLMQRGADPWKSAGFLGMSVEVLLDTYGHHHPEFLREAAAAITTKPNKNIVSGVDRGVDLAAYRERRQKA</sequence>
<organism evidence="4 5">
    <name type="scientific">Bradyrhizobium hipponense</name>
    <dbReference type="NCBI Taxonomy" id="2605638"/>
    <lineage>
        <taxon>Bacteria</taxon>
        <taxon>Pseudomonadati</taxon>
        <taxon>Pseudomonadota</taxon>
        <taxon>Alphaproteobacteria</taxon>
        <taxon>Hyphomicrobiales</taxon>
        <taxon>Nitrobacteraceae</taxon>
        <taxon>Bradyrhizobium</taxon>
    </lineage>
</organism>
<keyword evidence="5" id="KW-1185">Reference proteome</keyword>
<dbReference type="InterPro" id="IPR013762">
    <property type="entry name" value="Integrase-like_cat_sf"/>
</dbReference>
<dbReference type="EMBL" id="VSTH01000069">
    <property type="protein sequence ID" value="TYO64567.1"/>
    <property type="molecule type" value="Genomic_DNA"/>
</dbReference>
<evidence type="ECO:0000313" key="4">
    <source>
        <dbReference type="EMBL" id="TYO64567.1"/>
    </source>
</evidence>
<name>A0A5S4YM38_9BRAD</name>
<dbReference type="AlphaFoldDB" id="A0A5S4YM38"/>
<reference evidence="4 5" key="1">
    <citation type="submission" date="2019-08" db="EMBL/GenBank/DDBJ databases">
        <title>Bradyrhizobium hipponensis sp. nov., a rhizobium isolated from a Lupinus angustifolius root nodule in Tunisia.</title>
        <authorList>
            <person name="Off K."/>
            <person name="Rejili M."/>
            <person name="Mars M."/>
            <person name="Brachmann A."/>
            <person name="Marin M."/>
        </authorList>
    </citation>
    <scope>NUCLEOTIDE SEQUENCE [LARGE SCALE GENOMIC DNA]</scope>
    <source>
        <strain evidence="5">aSej3</strain>
    </source>
</reference>
<evidence type="ECO:0000313" key="5">
    <source>
        <dbReference type="Proteomes" id="UP000324797"/>
    </source>
</evidence>
<dbReference type="Proteomes" id="UP000324797">
    <property type="component" value="Unassembled WGS sequence"/>
</dbReference>